<dbReference type="Proteomes" id="UP000001072">
    <property type="component" value="Unassembled WGS sequence"/>
</dbReference>
<dbReference type="OrthoDB" id="2501524at2759"/>
<dbReference type="VEuPathDB" id="FungiDB:MELLADRAFT_72305"/>
<dbReference type="RefSeq" id="XP_007412162.1">
    <property type="nucleotide sequence ID" value="XM_007412100.1"/>
</dbReference>
<evidence type="ECO:0000313" key="1">
    <source>
        <dbReference type="EMBL" id="EGG04723.1"/>
    </source>
</evidence>
<dbReference type="AlphaFoldDB" id="F4RSA7"/>
<sequence>MNRSTATSNALTNENILPSTNSKVSINIFPTTHTRFLHKQVKASSGIASPLSKPTLYGTEHMYGHSTAPFGELYDNTDMSFLYELTRPAPGVDSGSSKN</sequence>
<accession>F4RSA7</accession>
<reference evidence="2" key="1">
    <citation type="journal article" date="2011" name="Proc. Natl. Acad. Sci. U.S.A.">
        <title>Obligate biotrophy features unraveled by the genomic analysis of rust fungi.</title>
        <authorList>
            <person name="Duplessis S."/>
            <person name="Cuomo C.A."/>
            <person name="Lin Y.-C."/>
            <person name="Aerts A."/>
            <person name="Tisserant E."/>
            <person name="Veneault-Fourrey C."/>
            <person name="Joly D.L."/>
            <person name="Hacquard S."/>
            <person name="Amselem J."/>
            <person name="Cantarel B.L."/>
            <person name="Chiu R."/>
            <person name="Coutinho P.M."/>
            <person name="Feau N."/>
            <person name="Field M."/>
            <person name="Frey P."/>
            <person name="Gelhaye E."/>
            <person name="Goldberg J."/>
            <person name="Grabherr M.G."/>
            <person name="Kodira C.D."/>
            <person name="Kohler A."/>
            <person name="Kuees U."/>
            <person name="Lindquist E.A."/>
            <person name="Lucas S.M."/>
            <person name="Mago R."/>
            <person name="Mauceli E."/>
            <person name="Morin E."/>
            <person name="Murat C."/>
            <person name="Pangilinan J.L."/>
            <person name="Park R."/>
            <person name="Pearson M."/>
            <person name="Quesneville H."/>
            <person name="Rouhier N."/>
            <person name="Sakthikumar S."/>
            <person name="Salamov A.A."/>
            <person name="Schmutz J."/>
            <person name="Selles B."/>
            <person name="Shapiro H."/>
            <person name="Tanguay P."/>
            <person name="Tuskan G.A."/>
            <person name="Henrissat B."/>
            <person name="Van de Peer Y."/>
            <person name="Rouze P."/>
            <person name="Ellis J.G."/>
            <person name="Dodds P.N."/>
            <person name="Schein J.E."/>
            <person name="Zhong S."/>
            <person name="Hamelin R.C."/>
            <person name="Grigoriev I.V."/>
            <person name="Szabo L.J."/>
            <person name="Martin F."/>
        </authorList>
    </citation>
    <scope>NUCLEOTIDE SEQUENCE [LARGE SCALE GENOMIC DNA]</scope>
    <source>
        <strain evidence="2">98AG31 / pathotype 3-4-7</strain>
    </source>
</reference>
<dbReference type="InParanoid" id="F4RSA7"/>
<dbReference type="KEGG" id="mlr:MELLADRAFT_72305"/>
<protein>
    <submittedName>
        <fullName evidence="1">Uncharacterized protein</fullName>
    </submittedName>
</protein>
<name>F4RSA7_MELLP</name>
<evidence type="ECO:0000313" key="2">
    <source>
        <dbReference type="Proteomes" id="UP000001072"/>
    </source>
</evidence>
<dbReference type="GeneID" id="18932067"/>
<dbReference type="HOGENOM" id="CLU_2320894_0_0_1"/>
<gene>
    <name evidence="1" type="ORF">MELLADRAFT_72305</name>
</gene>
<organism evidence="2">
    <name type="scientific">Melampsora larici-populina (strain 98AG31 / pathotype 3-4-7)</name>
    <name type="common">Poplar leaf rust fungus</name>
    <dbReference type="NCBI Taxonomy" id="747676"/>
    <lineage>
        <taxon>Eukaryota</taxon>
        <taxon>Fungi</taxon>
        <taxon>Dikarya</taxon>
        <taxon>Basidiomycota</taxon>
        <taxon>Pucciniomycotina</taxon>
        <taxon>Pucciniomycetes</taxon>
        <taxon>Pucciniales</taxon>
        <taxon>Melampsoraceae</taxon>
        <taxon>Melampsora</taxon>
    </lineage>
</organism>
<keyword evidence="2" id="KW-1185">Reference proteome</keyword>
<proteinExistence type="predicted"/>
<dbReference type="EMBL" id="GL883117">
    <property type="protein sequence ID" value="EGG04723.1"/>
    <property type="molecule type" value="Genomic_DNA"/>
</dbReference>